<dbReference type="InterPro" id="IPR057767">
    <property type="entry name" value="UGSC-like_dom"/>
</dbReference>
<protein>
    <recommendedName>
        <fullName evidence="1">UGSC-like domain-containing protein</fullName>
    </recommendedName>
</protein>
<name>A0A381X9X6_9ZZZZ</name>
<dbReference type="EMBL" id="UINC01014427">
    <property type="protein sequence ID" value="SVA61524.1"/>
    <property type="molecule type" value="Genomic_DNA"/>
</dbReference>
<dbReference type="AlphaFoldDB" id="A0A381X9X6"/>
<reference evidence="2" key="1">
    <citation type="submission" date="2018-05" db="EMBL/GenBank/DDBJ databases">
        <authorList>
            <person name="Lanie J.A."/>
            <person name="Ng W.-L."/>
            <person name="Kazmierczak K.M."/>
            <person name="Andrzejewski T.M."/>
            <person name="Davidsen T.M."/>
            <person name="Wayne K.J."/>
            <person name="Tettelin H."/>
            <person name="Glass J.I."/>
            <person name="Rusch D."/>
            <person name="Podicherti R."/>
            <person name="Tsui H.-C.T."/>
            <person name="Winkler M.E."/>
        </authorList>
    </citation>
    <scope>NUCLEOTIDE SEQUENCE</scope>
</reference>
<evidence type="ECO:0000313" key="2">
    <source>
        <dbReference type="EMBL" id="SVA61524.1"/>
    </source>
</evidence>
<organism evidence="2">
    <name type="scientific">marine metagenome</name>
    <dbReference type="NCBI Taxonomy" id="408172"/>
    <lineage>
        <taxon>unclassified sequences</taxon>
        <taxon>metagenomes</taxon>
        <taxon>ecological metagenomes</taxon>
    </lineage>
</organism>
<accession>A0A381X9X6</accession>
<dbReference type="Pfam" id="PF24696">
    <property type="entry name" value="UGSC"/>
    <property type="match status" value="1"/>
</dbReference>
<sequence>MNELDRLGVPGVFLVTTEFKDAAAVQAKALGFNPGIYWMPHPIQNRTPEELKTMAVEAYSGIISMITMSDQI</sequence>
<proteinExistence type="predicted"/>
<feature type="domain" description="UGSC-like" evidence="1">
    <location>
        <begin position="3"/>
        <end position="67"/>
    </location>
</feature>
<evidence type="ECO:0000259" key="1">
    <source>
        <dbReference type="Pfam" id="PF24696"/>
    </source>
</evidence>
<gene>
    <name evidence="2" type="ORF">METZ01_LOCUS114378</name>
</gene>